<keyword evidence="9 15" id="KW-0460">Magnesium</keyword>
<dbReference type="Gene3D" id="3.30.420.10">
    <property type="entry name" value="Ribonuclease H-like superfamily/Ribonuclease H"/>
    <property type="match status" value="1"/>
</dbReference>
<dbReference type="Pfam" id="PF26016">
    <property type="entry name" value="ExoI_C"/>
    <property type="match status" value="1"/>
</dbReference>
<dbReference type="InterPro" id="IPR036397">
    <property type="entry name" value="RNaseH_sf"/>
</dbReference>
<dbReference type="PIRSF" id="PIRSF000977">
    <property type="entry name" value="Exodeoxyribonuclease_I"/>
    <property type="match status" value="1"/>
</dbReference>
<dbReference type="PANTHER" id="PTHR11046">
    <property type="entry name" value="OLIGORIBONUCLEASE, MITOCHONDRIAL"/>
    <property type="match status" value="1"/>
</dbReference>
<dbReference type="InterPro" id="IPR012337">
    <property type="entry name" value="RNaseH-like_sf"/>
</dbReference>
<dbReference type="EC" id="3.1.11.1" evidence="2"/>
<evidence type="ECO:0000256" key="14">
    <source>
        <dbReference type="PIRSR" id="PIRSR000977-1"/>
    </source>
</evidence>
<evidence type="ECO:0000256" key="10">
    <source>
        <dbReference type="ARBA" id="ARBA00023125"/>
    </source>
</evidence>
<dbReference type="Proteomes" id="UP000281691">
    <property type="component" value="Unassembled WGS sequence"/>
</dbReference>
<proteinExistence type="predicted"/>
<dbReference type="PANTHER" id="PTHR11046:SF11">
    <property type="entry name" value="EXODEOXYRIBONUCLEASE I"/>
    <property type="match status" value="1"/>
</dbReference>
<dbReference type="GO" id="GO:0008310">
    <property type="term" value="F:single-stranded DNA 3'-5' DNA exonuclease activity"/>
    <property type="evidence" value="ECO:0007669"/>
    <property type="project" value="UniProtKB-EC"/>
</dbReference>
<dbReference type="GO" id="GO:0003677">
    <property type="term" value="F:DNA binding"/>
    <property type="evidence" value="ECO:0007669"/>
    <property type="project" value="UniProtKB-KW"/>
</dbReference>
<feature type="domain" description="ExoI SH3-like" evidence="16">
    <location>
        <begin position="197"/>
        <end position="353"/>
    </location>
</feature>
<dbReference type="Gene3D" id="1.20.1280.70">
    <property type="entry name" value="Exonuclease ExoI, domain 3"/>
    <property type="match status" value="1"/>
</dbReference>
<keyword evidence="5 15" id="KW-0479">Metal-binding</keyword>
<feature type="binding site" evidence="15">
    <location>
        <position position="12"/>
    </location>
    <ligand>
        <name>Mg(2+)</name>
        <dbReference type="ChEBI" id="CHEBI:18420"/>
        <label>2</label>
    </ligand>
</feature>
<dbReference type="Pfam" id="PF00929">
    <property type="entry name" value="RNase_T"/>
    <property type="match status" value="1"/>
</dbReference>
<evidence type="ECO:0000256" key="8">
    <source>
        <dbReference type="ARBA" id="ARBA00022839"/>
    </source>
</evidence>
<dbReference type="GO" id="GO:0000175">
    <property type="term" value="F:3'-5'-RNA exonuclease activity"/>
    <property type="evidence" value="ECO:0007669"/>
    <property type="project" value="InterPro"/>
</dbReference>
<keyword evidence="8" id="KW-0269">Exonuclease</keyword>
<dbReference type="FunFam" id="3.30.420.10:FF:000033">
    <property type="entry name" value="Exodeoxyribonuclease I"/>
    <property type="match status" value="1"/>
</dbReference>
<evidence type="ECO:0000256" key="6">
    <source>
        <dbReference type="ARBA" id="ARBA00022763"/>
    </source>
</evidence>
<evidence type="ECO:0000313" key="18">
    <source>
        <dbReference type="EMBL" id="RPE85990.1"/>
    </source>
</evidence>
<dbReference type="CDD" id="cd06138">
    <property type="entry name" value="ExoI_N"/>
    <property type="match status" value="1"/>
</dbReference>
<keyword evidence="10" id="KW-0238">DNA-binding</keyword>
<evidence type="ECO:0000256" key="2">
    <source>
        <dbReference type="ARBA" id="ARBA00012108"/>
    </source>
</evidence>
<dbReference type="InterPro" id="IPR038649">
    <property type="entry name" value="EXOI_SH3_sf"/>
</dbReference>
<keyword evidence="4" id="KW-0540">Nuclease</keyword>
<comment type="catalytic activity">
    <reaction evidence="1">
        <text>Exonucleolytic cleavage in the 3'- to 5'-direction to yield nucleoside 5'-phosphates.</text>
        <dbReference type="EC" id="3.1.11.1"/>
    </reaction>
</comment>
<dbReference type="Gene3D" id="3.30.1520.20">
    <property type="entry name" value="Exonuclease ExoI, domain 2"/>
    <property type="match status" value="1"/>
</dbReference>
<comment type="subunit">
    <text evidence="13">Monomer. Interacts with ssb (via C-terminus); this interaction stimulates the exonuclease activity by recruiting the enzyme to its substrate.</text>
</comment>
<dbReference type="SUPFAM" id="SSF53098">
    <property type="entry name" value="Ribonuclease H-like"/>
    <property type="match status" value="1"/>
</dbReference>
<dbReference type="InterPro" id="IPR058561">
    <property type="entry name" value="Exonuc_1_C"/>
</dbReference>
<dbReference type="RefSeq" id="WP_124210561.1">
    <property type="nucleotide sequence ID" value="NZ_CP016615.1"/>
</dbReference>
<evidence type="ECO:0000256" key="13">
    <source>
        <dbReference type="ARBA" id="ARBA00046792"/>
    </source>
</evidence>
<dbReference type="OrthoDB" id="9763470at2"/>
<dbReference type="InterPro" id="IPR013520">
    <property type="entry name" value="Ribonucl_H"/>
</dbReference>
<evidence type="ECO:0000256" key="5">
    <source>
        <dbReference type="ARBA" id="ARBA00022723"/>
    </source>
</evidence>
<keyword evidence="11" id="KW-0234">DNA repair</keyword>
<evidence type="ECO:0000256" key="1">
    <source>
        <dbReference type="ARBA" id="ARBA00000563"/>
    </source>
</evidence>
<dbReference type="Pfam" id="PF08411">
    <property type="entry name" value="ExoI_SH3"/>
    <property type="match status" value="1"/>
</dbReference>
<evidence type="ECO:0000256" key="15">
    <source>
        <dbReference type="PIRSR" id="PIRSR000977-2"/>
    </source>
</evidence>
<keyword evidence="19" id="KW-1185">Reference proteome</keyword>
<dbReference type="InterPro" id="IPR034747">
    <property type="entry name" value="EXOI_SH3"/>
</dbReference>
<dbReference type="GO" id="GO:0006281">
    <property type="term" value="P:DNA repair"/>
    <property type="evidence" value="ECO:0007669"/>
    <property type="project" value="UniProtKB-KW"/>
</dbReference>
<keyword evidence="6" id="KW-0227">DNA damage</keyword>
<evidence type="ECO:0000313" key="19">
    <source>
        <dbReference type="Proteomes" id="UP000281691"/>
    </source>
</evidence>
<evidence type="ECO:0000256" key="3">
    <source>
        <dbReference type="ARBA" id="ARBA00019900"/>
    </source>
</evidence>
<feature type="binding site" evidence="15">
    <location>
        <position position="181"/>
    </location>
    <ligand>
        <name>Mg(2+)</name>
        <dbReference type="ChEBI" id="CHEBI:18420"/>
        <label>2</label>
    </ligand>
</feature>
<dbReference type="GO" id="GO:0046872">
    <property type="term" value="F:metal ion binding"/>
    <property type="evidence" value="ECO:0007669"/>
    <property type="project" value="UniProtKB-KW"/>
</dbReference>
<evidence type="ECO:0000259" key="16">
    <source>
        <dbReference type="PROSITE" id="PS51784"/>
    </source>
</evidence>
<dbReference type="PROSITE" id="PS51784">
    <property type="entry name" value="EXOI_SH3"/>
    <property type="match status" value="1"/>
</dbReference>
<dbReference type="FunFam" id="3.30.1520.20:FF:000001">
    <property type="entry name" value="Exodeoxyribonuclease I"/>
    <property type="match status" value="1"/>
</dbReference>
<dbReference type="InterPro" id="IPR022894">
    <property type="entry name" value="Oligoribonuclease"/>
</dbReference>
<dbReference type="PROSITE" id="PS51785">
    <property type="entry name" value="EXOI_C"/>
    <property type="match status" value="1"/>
</dbReference>
<feature type="binding site" evidence="14">
    <location>
        <position position="160"/>
    </location>
    <ligand>
        <name>substrate</name>
    </ligand>
</feature>
<dbReference type="NCBIfam" id="NF008746">
    <property type="entry name" value="PRK11779.1"/>
    <property type="match status" value="1"/>
</dbReference>
<evidence type="ECO:0000256" key="9">
    <source>
        <dbReference type="ARBA" id="ARBA00022842"/>
    </source>
</evidence>
<evidence type="ECO:0000256" key="4">
    <source>
        <dbReference type="ARBA" id="ARBA00022722"/>
    </source>
</evidence>
<dbReference type="InterPro" id="IPR023607">
    <property type="entry name" value="Exodeoxyribonuclease_I"/>
</dbReference>
<feature type="binding site" evidence="15">
    <location>
        <position position="10"/>
    </location>
    <ligand>
        <name>Mg(2+)</name>
        <dbReference type="ChEBI" id="CHEBI:18420"/>
        <label>1</label>
    </ligand>
</feature>
<keyword evidence="7" id="KW-0378">Hydrolase</keyword>
<reference evidence="18 19" key="1">
    <citation type="submission" date="2018-11" db="EMBL/GenBank/DDBJ databases">
        <title>Genomic Encyclopedia of Type Strains, Phase IV (KMG-IV): sequencing the most valuable type-strain genomes for metagenomic binning, comparative biology and taxonomic classification.</title>
        <authorList>
            <person name="Goeker M."/>
        </authorList>
    </citation>
    <scope>NUCLEOTIDE SEQUENCE [LARGE SCALE GENOMIC DNA]</scope>
    <source>
        <strain evidence="18 19">DSM 27238</strain>
    </source>
</reference>
<evidence type="ECO:0000259" key="17">
    <source>
        <dbReference type="PROSITE" id="PS51785"/>
    </source>
</evidence>
<organism evidence="18 19">
    <name type="scientific">Vespertiliibacter pulmonis</name>
    <dbReference type="NCBI Taxonomy" id="1443036"/>
    <lineage>
        <taxon>Bacteria</taxon>
        <taxon>Pseudomonadati</taxon>
        <taxon>Pseudomonadota</taxon>
        <taxon>Gammaproteobacteria</taxon>
        <taxon>Pasteurellales</taxon>
        <taxon>Pasteurellaceae</taxon>
        <taxon>Vespertiliibacter</taxon>
    </lineage>
</organism>
<gene>
    <name evidence="18" type="ORF">EDC46_0380</name>
</gene>
<evidence type="ECO:0000256" key="11">
    <source>
        <dbReference type="ARBA" id="ARBA00023204"/>
    </source>
</evidence>
<feature type="domain" description="ExoI C-terminal" evidence="17">
    <location>
        <begin position="357"/>
        <end position="472"/>
    </location>
</feature>
<comment type="cofactor">
    <cofactor evidence="15">
        <name>Mg(2+)</name>
        <dbReference type="ChEBI" id="CHEBI:18420"/>
    </cofactor>
    <text evidence="15">Binds 2 Mg(2+) ions per monomer.</text>
</comment>
<dbReference type="EMBL" id="RKQP01000001">
    <property type="protein sequence ID" value="RPE85990.1"/>
    <property type="molecule type" value="Genomic_DNA"/>
</dbReference>
<dbReference type="AlphaFoldDB" id="A0A3N4WJ86"/>
<dbReference type="FunFam" id="1.20.1280.70:FF:000001">
    <property type="entry name" value="Exodeoxyribonuclease I"/>
    <property type="match status" value="1"/>
</dbReference>
<sequence length="520" mass="59602">MHQPTFFIYDFESFGIHPAKDRPAQFAGIRTDSEFNIIGEPVMFYCKQTPDYLPSPEAVMVTGITPQLCNEQGVSEPEFSARIHHEFSQPNTCIMGYNNIRYDDEMTRYTFFRNFFDPYEYSYKNGNSRWDLLDVVRACYALRPDGIEWAFDENGLPNFKLENLTKANGIAHENAHDAMADVYATIAMAKLIKQKQPKLFQFFFDNRGKKAIEAMIDVGEMTPLVHVSGMLGNYRGNTAWIAPLAWHPTNQNAVIVCDLAGNIDGLLHEPAQLLRERLYTPKSELEEQGIASVPLKLVHINKCPILAPAKTLLPENAERLGIDRPACLANLKLLKENKSVVREKVIEIFAEDRTFDEPKNVEQSLYQGFFSTADKNNMAILRELPPEQLANHALKFADPRVEPLLFHYRARHYSETLTRAEQIRWQKWCHQQIDEQADAFSEAIDRLFQEHFDNPEKAKLLEELTAYAGQLAENFPKANYKVQENSQSQNLLNELNDVVEKSADKQAKFEALNVLFGKQK</sequence>
<comment type="caution">
    <text evidence="18">The sequence shown here is derived from an EMBL/GenBank/DDBJ whole genome shotgun (WGS) entry which is preliminary data.</text>
</comment>
<dbReference type="InterPro" id="IPR013620">
    <property type="entry name" value="Exonuc_1_SH3"/>
</dbReference>
<accession>A0A3N4WJ86</accession>
<protein>
    <recommendedName>
        <fullName evidence="3">Exodeoxyribonuclease I</fullName>
        <ecNumber evidence="2">3.1.11.1</ecNumber>
    </recommendedName>
    <alternativeName>
        <fullName evidence="12">DNA deoxyribophosphodiesterase</fullName>
    </alternativeName>
</protein>
<name>A0A3N4WJ86_9PAST</name>
<feature type="binding site" evidence="14">
    <location>
        <position position="12"/>
    </location>
    <ligand>
        <name>substrate</name>
    </ligand>
</feature>
<evidence type="ECO:0000256" key="12">
    <source>
        <dbReference type="ARBA" id="ARBA00031220"/>
    </source>
</evidence>
<dbReference type="Gene3D" id="1.10.287.1240">
    <property type="match status" value="1"/>
</dbReference>
<evidence type="ECO:0000256" key="7">
    <source>
        <dbReference type="ARBA" id="ARBA00022801"/>
    </source>
</evidence>